<evidence type="ECO:0000259" key="1">
    <source>
        <dbReference type="Pfam" id="PF01593"/>
    </source>
</evidence>
<dbReference type="GO" id="GO:0016491">
    <property type="term" value="F:oxidoreductase activity"/>
    <property type="evidence" value="ECO:0007669"/>
    <property type="project" value="InterPro"/>
</dbReference>
<protein>
    <submittedName>
        <fullName evidence="2">FAD-dependent oxidoreductase</fullName>
    </submittedName>
</protein>
<dbReference type="InterPro" id="IPR036188">
    <property type="entry name" value="FAD/NAD-bd_sf"/>
</dbReference>
<dbReference type="Gene3D" id="1.10.3110.10">
    <property type="entry name" value="protoporphyrinogen ix oxidase, domain 3"/>
    <property type="match status" value="1"/>
</dbReference>
<dbReference type="InterPro" id="IPR002937">
    <property type="entry name" value="Amino_oxidase"/>
</dbReference>
<organism evidence="2 3">
    <name type="scientific">Gordonia asplenii</name>
    <dbReference type="NCBI Taxonomy" id="2725283"/>
    <lineage>
        <taxon>Bacteria</taxon>
        <taxon>Bacillati</taxon>
        <taxon>Actinomycetota</taxon>
        <taxon>Actinomycetes</taxon>
        <taxon>Mycobacteriales</taxon>
        <taxon>Gordoniaceae</taxon>
        <taxon>Gordonia</taxon>
    </lineage>
</organism>
<dbReference type="InterPro" id="IPR050464">
    <property type="entry name" value="Zeta_carotene_desat/Oxidored"/>
</dbReference>
<proteinExistence type="predicted"/>
<evidence type="ECO:0000313" key="2">
    <source>
        <dbReference type="EMBL" id="NMO01954.1"/>
    </source>
</evidence>
<accession>A0A848KSM4</accession>
<dbReference type="Gene3D" id="3.90.660.20">
    <property type="entry name" value="Protoporphyrinogen oxidase, mitochondrial, domain 2"/>
    <property type="match status" value="1"/>
</dbReference>
<dbReference type="RefSeq" id="WP_170194469.1">
    <property type="nucleotide sequence ID" value="NZ_JABBNB010000011.1"/>
</dbReference>
<dbReference type="PANTHER" id="PTHR42923">
    <property type="entry name" value="PROTOPORPHYRINOGEN OXIDASE"/>
    <property type="match status" value="1"/>
</dbReference>
<dbReference type="SUPFAM" id="SSF51905">
    <property type="entry name" value="FAD/NAD(P)-binding domain"/>
    <property type="match status" value="1"/>
</dbReference>
<dbReference type="Proteomes" id="UP000550729">
    <property type="component" value="Unassembled WGS sequence"/>
</dbReference>
<name>A0A848KSM4_9ACTN</name>
<dbReference type="EMBL" id="JABBNB010000011">
    <property type="protein sequence ID" value="NMO01954.1"/>
    <property type="molecule type" value="Genomic_DNA"/>
</dbReference>
<dbReference type="AlphaFoldDB" id="A0A848KSM4"/>
<dbReference type="Pfam" id="PF01593">
    <property type="entry name" value="Amino_oxidase"/>
    <property type="match status" value="1"/>
</dbReference>
<dbReference type="PANTHER" id="PTHR42923:SF17">
    <property type="entry name" value="AMINE OXIDASE DOMAIN-CONTAINING PROTEIN"/>
    <property type="match status" value="1"/>
</dbReference>
<comment type="caution">
    <text evidence="2">The sequence shown here is derived from an EMBL/GenBank/DDBJ whole genome shotgun (WGS) entry which is preliminary data.</text>
</comment>
<dbReference type="Gene3D" id="3.50.50.60">
    <property type="entry name" value="FAD/NAD(P)-binding domain"/>
    <property type="match status" value="1"/>
</dbReference>
<keyword evidence="3" id="KW-1185">Reference proteome</keyword>
<evidence type="ECO:0000313" key="3">
    <source>
        <dbReference type="Proteomes" id="UP000550729"/>
    </source>
</evidence>
<gene>
    <name evidence="2" type="ORF">HH308_12105</name>
</gene>
<feature type="domain" description="Amine oxidase" evidence="1">
    <location>
        <begin position="18"/>
        <end position="421"/>
    </location>
</feature>
<sequence>MTEPTGVRRRVAVIGSGISGLMAAHVLARSHQVTLYEADGRLGGHAHTHDVTLPSGSTMAVDTGFIVHNRRTYPTLIRLFDELGVATRESDMSMSISAAAAGLEYAGGKGIRGLLPSSRALRNTRYLRLIAQVPRFHRGARRLLAETSDTTTTLGDFLDAERFSADFCDYFLTPLVSAVWSCDPHDALDYPARYLFTFLDHHGMLSVSGSPTWRTVEGGSRRYVEAVAARLTDVRLHTPVTSVLRRPDGVTVASTTGPAEEFDAAVIATHPHQALRMLADPSARERQLLSAITYSPNRALLHTDESVLPRTPNARASWNYLVPQPDRQSSGVVVTYDVTRLMRLPQTPRMLVTLNGEGLVDPSRIVDEMEYEHPLYTAAGVRAAADLDEIDSDTVVFAGAYRGWGFHEDGALSGVRAARRLGVAWIPTPQPAGVHP</sequence>
<reference evidence="2 3" key="1">
    <citation type="submission" date="2020-04" db="EMBL/GenBank/DDBJ databases">
        <title>Gordonia sp. nov. TBRC 11910.</title>
        <authorList>
            <person name="Suriyachadkun C."/>
        </authorList>
    </citation>
    <scope>NUCLEOTIDE SEQUENCE [LARGE SCALE GENOMIC DNA]</scope>
    <source>
        <strain evidence="2 3">TBRC 11910</strain>
    </source>
</reference>